<evidence type="ECO:0000256" key="1">
    <source>
        <dbReference type="SAM" id="MobiDB-lite"/>
    </source>
</evidence>
<feature type="region of interest" description="Disordered" evidence="1">
    <location>
        <begin position="1039"/>
        <end position="1099"/>
    </location>
</feature>
<dbReference type="GO" id="GO:0005096">
    <property type="term" value="F:GTPase activator activity"/>
    <property type="evidence" value="ECO:0007669"/>
    <property type="project" value="InterPro"/>
</dbReference>
<protein>
    <submittedName>
        <fullName evidence="2">Uncharacterized protein</fullName>
    </submittedName>
</protein>
<dbReference type="InterPro" id="IPR045342">
    <property type="entry name" value="Etd1"/>
</dbReference>
<sequence length="1099" mass="117396">MQAVPSLVGSGTAVAAAASGLVLGQPSDSDCTSRHSSTRLVDHECSRAHHDRHSSSLATSARPATSAAPSIAEASIYSHTTVAAPPQSPSSRPPLSRHFRPQTAQVSSPTSAGRRQSFARQTDLLPSAGTRDSLSSNSSWIKRLSGRPLSQQGSPRSSLIADSTSLTLSLSSAAPILPRAGLGAASLPPNKLVKRAPSTHNNSGDGYSDATPRGFRGHLPSLRRPATSHQRSATLQQFRADIDVGGSAAKPKYSFEQPIWPEELLGASPSELSPRSWASFFHTRTRRRPSQGEANSPCARVCLESDSRRQRVHLVKPSMLSSLSAPVASQADLLASKSRKGLLPAPDMGPSRRSKRSLSTSLSSAGNWVSSRTTGSLRRPKWGADGGSSAKEWLASDAVAMSPQSAAGRQHQGQMAQGPTQDKAPNVSPAKQAAAAAATPTVHYHHHHHHYHHHHHHHAPKRHSHGRNSSSSPLAPLASHFSASLAKPTRPKQPSGSSTSSAATSHLVRTSHYERCSAMDSSDGDARGFTSGDDDDMDRDTVFDSLRTLTSCRVRAVDTPLESVYDESPPSTAGNFGTARLFCPDMAGARRSDGQERILEEEDDMDATPIRSGPKASRHSSWTFTNGSAPACESRVASVLSHKHVSQAAKDLSRLSLDDESEDWTKDADMASVKYLSLGSQNSTLTCHGIDANVRLVLDSIEGASDGLPRKSSQQRPVSNLFDWREQTAQDGGCLRPRTAYAGGTEMDGRGGRLALRKGPVVAHVRSQSVPVVNDLGDDARPCGAKYSTWGTGIKSPSEDWDDDFEFGGSSAGTDGNGGPGTLIAVPESIRATQPSVKAHSGQIRELSLLVNDLKRLCRHGRELGMLHGESKGLWKEAEGIIALASPDDEDSNDEDTWPSSSSLDGFEIHKGRRQVVEGRVSLERAGDASLESSAMSRTAVVRERPSPRRRSVLSPDDDMFGSNWPLVDDSGACNAASRPPTPADKMAKAPTGQGKRTSSNRVHFDTNSLKALVRRAGELRDVLSDIVRRADRITQSPLLTPPRLDRRHESPAFTRVFDDPLGSSPRSAPKSRRSSSTVDATPSPASPPGRPIALMTVK</sequence>
<accession>A0A2C5XBC8</accession>
<feature type="compositionally biased region" description="Low complexity" evidence="1">
    <location>
        <begin position="495"/>
        <end position="505"/>
    </location>
</feature>
<feature type="compositionally biased region" description="Polar residues" evidence="1">
    <location>
        <begin position="365"/>
        <end position="376"/>
    </location>
</feature>
<organism evidence="2 3">
    <name type="scientific">Ophiocordyceps australis</name>
    <dbReference type="NCBI Taxonomy" id="1399860"/>
    <lineage>
        <taxon>Eukaryota</taxon>
        <taxon>Fungi</taxon>
        <taxon>Dikarya</taxon>
        <taxon>Ascomycota</taxon>
        <taxon>Pezizomycotina</taxon>
        <taxon>Sordariomycetes</taxon>
        <taxon>Hypocreomycetidae</taxon>
        <taxon>Hypocreales</taxon>
        <taxon>Ophiocordycipitaceae</taxon>
        <taxon>Ophiocordyceps</taxon>
    </lineage>
</organism>
<feature type="compositionally biased region" description="Polar residues" evidence="1">
    <location>
        <begin position="402"/>
        <end position="420"/>
    </location>
</feature>
<name>A0A2C5XBC8_9HYPO</name>
<dbReference type="OrthoDB" id="5346713at2759"/>
<dbReference type="Pfam" id="PF20162">
    <property type="entry name" value="Etd1"/>
    <property type="match status" value="1"/>
</dbReference>
<feature type="compositionally biased region" description="Polar residues" evidence="1">
    <location>
        <begin position="995"/>
        <end position="1004"/>
    </location>
</feature>
<feature type="compositionally biased region" description="Low complexity" evidence="1">
    <location>
        <begin position="469"/>
        <end position="486"/>
    </location>
</feature>
<dbReference type="AlphaFoldDB" id="A0A2C5XBC8"/>
<dbReference type="Proteomes" id="UP000226192">
    <property type="component" value="Unassembled WGS sequence"/>
</dbReference>
<dbReference type="EMBL" id="NJET01000012">
    <property type="protein sequence ID" value="PHH65949.1"/>
    <property type="molecule type" value="Genomic_DNA"/>
</dbReference>
<feature type="region of interest" description="Disordered" evidence="1">
    <location>
        <begin position="928"/>
        <end position="1004"/>
    </location>
</feature>
<feature type="region of interest" description="Disordered" evidence="1">
    <location>
        <begin position="886"/>
        <end position="906"/>
    </location>
</feature>
<keyword evidence="3" id="KW-1185">Reference proteome</keyword>
<feature type="region of interest" description="Disordered" evidence="1">
    <location>
        <begin position="338"/>
        <end position="538"/>
    </location>
</feature>
<dbReference type="GO" id="GO:1902412">
    <property type="term" value="P:regulation of mitotic cytokinesis"/>
    <property type="evidence" value="ECO:0007669"/>
    <property type="project" value="InterPro"/>
</dbReference>
<reference evidence="2 3" key="1">
    <citation type="submission" date="2017-06" db="EMBL/GenBank/DDBJ databases">
        <title>Ant-infecting Ophiocordyceps genomes reveal a high diversity of potential behavioral manipulation genes and a possible major role for enterotoxins.</title>
        <authorList>
            <person name="De Bekker C."/>
            <person name="Evans H.C."/>
            <person name="Brachmann A."/>
            <person name="Hughes D.P."/>
        </authorList>
    </citation>
    <scope>NUCLEOTIDE SEQUENCE [LARGE SCALE GENOMIC DNA]</scope>
    <source>
        <strain evidence="2 3">Map64</strain>
    </source>
</reference>
<comment type="caution">
    <text evidence="2">The sequence shown here is derived from an EMBL/GenBank/DDBJ whole genome shotgun (WGS) entry which is preliminary data.</text>
</comment>
<gene>
    <name evidence="2" type="ORF">CDD81_897</name>
</gene>
<feature type="region of interest" description="Disordered" evidence="1">
    <location>
        <begin position="729"/>
        <end position="751"/>
    </location>
</feature>
<proteinExistence type="predicted"/>
<dbReference type="STRING" id="1399860.A0A2C5XBC8"/>
<feature type="region of interest" description="Disordered" evidence="1">
    <location>
        <begin position="184"/>
        <end position="230"/>
    </location>
</feature>
<evidence type="ECO:0000313" key="3">
    <source>
        <dbReference type="Proteomes" id="UP000226192"/>
    </source>
</evidence>
<feature type="region of interest" description="Disordered" evidence="1">
    <location>
        <begin position="23"/>
        <end position="67"/>
    </location>
</feature>
<feature type="compositionally biased region" description="Low complexity" evidence="1">
    <location>
        <begin position="55"/>
        <end position="67"/>
    </location>
</feature>
<feature type="compositionally biased region" description="Basic residues" evidence="1">
    <location>
        <begin position="443"/>
        <end position="466"/>
    </location>
</feature>
<feature type="compositionally biased region" description="Polar residues" evidence="1">
    <location>
        <begin position="26"/>
        <end position="39"/>
    </location>
</feature>
<evidence type="ECO:0000313" key="2">
    <source>
        <dbReference type="EMBL" id="PHH65949.1"/>
    </source>
</evidence>
<feature type="compositionally biased region" description="Acidic residues" evidence="1">
    <location>
        <begin position="887"/>
        <end position="897"/>
    </location>
</feature>
<feature type="region of interest" description="Disordered" evidence="1">
    <location>
        <begin position="81"/>
        <end position="138"/>
    </location>
</feature>
<feature type="compositionally biased region" description="Polar residues" evidence="1">
    <location>
        <begin position="102"/>
        <end position="120"/>
    </location>
</feature>